<comment type="caution">
    <text evidence="1">The sequence shown here is derived from an EMBL/GenBank/DDBJ whole genome shotgun (WGS) entry which is preliminary data.</text>
</comment>
<gene>
    <name evidence="1" type="ORF">Agabi119p4_7824</name>
</gene>
<name>A0A8H7C7Z1_AGABI</name>
<accession>A0A8H7C7Z1</accession>
<reference evidence="1 2" key="1">
    <citation type="journal article" name="Sci. Rep.">
        <title>Telomere-to-telomere assembled and centromere annotated genomes of the two main subspecies of the button mushroom Agaricus bisporus reveal especially polymorphic chromosome ends.</title>
        <authorList>
            <person name="Sonnenberg A.S.M."/>
            <person name="Sedaghat-Telgerd N."/>
            <person name="Lavrijssen B."/>
            <person name="Ohm R.A."/>
            <person name="Hendrickx P.M."/>
            <person name="Scholtmeijer K."/>
            <person name="Baars J.J.P."/>
            <person name="van Peer A."/>
        </authorList>
    </citation>
    <scope>NUCLEOTIDE SEQUENCE [LARGE SCALE GENOMIC DNA]</scope>
    <source>
        <strain evidence="1 2">H119_p4</strain>
    </source>
</reference>
<evidence type="ECO:0000313" key="1">
    <source>
        <dbReference type="EMBL" id="KAF7768581.1"/>
    </source>
</evidence>
<dbReference type="Proteomes" id="UP000629468">
    <property type="component" value="Unassembled WGS sequence"/>
</dbReference>
<dbReference type="AlphaFoldDB" id="A0A8H7C7Z1"/>
<protein>
    <submittedName>
        <fullName evidence="1">Uncharacterized protein</fullName>
    </submittedName>
</protein>
<proteinExistence type="predicted"/>
<evidence type="ECO:0000313" key="2">
    <source>
        <dbReference type="Proteomes" id="UP000629468"/>
    </source>
</evidence>
<dbReference type="EMBL" id="JABXXO010000010">
    <property type="protein sequence ID" value="KAF7768581.1"/>
    <property type="molecule type" value="Genomic_DNA"/>
</dbReference>
<sequence>MSPIHVKCKTTETPLYFSETLPPWSRNHGRSCFHVSLNLTFDKLWGLVQVGQFYDDAGLRVSFPIKLCTTSGSCLSSA</sequence>
<organism evidence="1 2">
    <name type="scientific">Agaricus bisporus var. burnettii</name>
    <dbReference type="NCBI Taxonomy" id="192524"/>
    <lineage>
        <taxon>Eukaryota</taxon>
        <taxon>Fungi</taxon>
        <taxon>Dikarya</taxon>
        <taxon>Basidiomycota</taxon>
        <taxon>Agaricomycotina</taxon>
        <taxon>Agaricomycetes</taxon>
        <taxon>Agaricomycetidae</taxon>
        <taxon>Agaricales</taxon>
        <taxon>Agaricineae</taxon>
        <taxon>Agaricaceae</taxon>
        <taxon>Agaricus</taxon>
    </lineage>
</organism>